<feature type="region of interest" description="Disordered" evidence="1">
    <location>
        <begin position="1"/>
        <end position="34"/>
    </location>
</feature>
<evidence type="ECO:0000313" key="2">
    <source>
        <dbReference type="EMBL" id="CAA9552420.1"/>
    </source>
</evidence>
<dbReference type="AlphaFoldDB" id="A0A6J4UJB9"/>
<name>A0A6J4UJB9_9BACT</name>
<gene>
    <name evidence="2" type="ORF">AVDCRST_MAG73-2990</name>
</gene>
<dbReference type="EMBL" id="CADCWE010000199">
    <property type="protein sequence ID" value="CAA9552420.1"/>
    <property type="molecule type" value="Genomic_DNA"/>
</dbReference>
<protein>
    <submittedName>
        <fullName evidence="2">Uncharacterized protein</fullName>
    </submittedName>
</protein>
<sequence>MDGAVGAEGAAPASEHWPTRGTPEPLGYAPGYHPGELAETAARLMKNA</sequence>
<accession>A0A6J4UJB9</accession>
<evidence type="ECO:0000256" key="1">
    <source>
        <dbReference type="SAM" id="MobiDB-lite"/>
    </source>
</evidence>
<proteinExistence type="predicted"/>
<organism evidence="2">
    <name type="scientific">uncultured Thermomicrobiales bacterium</name>
    <dbReference type="NCBI Taxonomy" id="1645740"/>
    <lineage>
        <taxon>Bacteria</taxon>
        <taxon>Pseudomonadati</taxon>
        <taxon>Thermomicrobiota</taxon>
        <taxon>Thermomicrobia</taxon>
        <taxon>Thermomicrobiales</taxon>
        <taxon>environmental samples</taxon>
    </lineage>
</organism>
<reference evidence="2" key="1">
    <citation type="submission" date="2020-02" db="EMBL/GenBank/DDBJ databases">
        <authorList>
            <person name="Meier V. D."/>
        </authorList>
    </citation>
    <scope>NUCLEOTIDE SEQUENCE</scope>
    <source>
        <strain evidence="2">AVDCRST_MAG73</strain>
    </source>
</reference>